<name>M6UQD4_9LEPT</name>
<proteinExistence type="predicted"/>
<sequence>MLETILLFQNRLLLNLSRKNFNKKNVSDQTFTQNLYQNLKRHK</sequence>
<organism evidence="1 2">
    <name type="scientific">Leptospira noguchii serovar Autumnalis str. ZUN142</name>
    <dbReference type="NCBI Taxonomy" id="1085540"/>
    <lineage>
        <taxon>Bacteria</taxon>
        <taxon>Pseudomonadati</taxon>
        <taxon>Spirochaetota</taxon>
        <taxon>Spirochaetia</taxon>
        <taxon>Leptospirales</taxon>
        <taxon>Leptospiraceae</taxon>
        <taxon>Leptospira</taxon>
    </lineage>
</organism>
<protein>
    <submittedName>
        <fullName evidence="1">Uncharacterized protein</fullName>
    </submittedName>
</protein>
<dbReference type="Proteomes" id="UP000012153">
    <property type="component" value="Unassembled WGS sequence"/>
</dbReference>
<dbReference type="EMBL" id="AHOP02000054">
    <property type="protein sequence ID" value="EMO39453.1"/>
    <property type="molecule type" value="Genomic_DNA"/>
</dbReference>
<comment type="caution">
    <text evidence="1">The sequence shown here is derived from an EMBL/GenBank/DDBJ whole genome shotgun (WGS) entry which is preliminary data.</text>
</comment>
<evidence type="ECO:0000313" key="2">
    <source>
        <dbReference type="Proteomes" id="UP000012153"/>
    </source>
</evidence>
<accession>M6UQD4</accession>
<evidence type="ECO:0000313" key="1">
    <source>
        <dbReference type="EMBL" id="EMO39453.1"/>
    </source>
</evidence>
<gene>
    <name evidence="1" type="ORF">LEP1GSC186_1249</name>
</gene>
<dbReference type="AlphaFoldDB" id="M6UQD4"/>
<reference evidence="1 2" key="1">
    <citation type="submission" date="2013-01" db="EMBL/GenBank/DDBJ databases">
        <authorList>
            <person name="Harkins D.M."/>
            <person name="Durkin A.S."/>
            <person name="Brinkac L.M."/>
            <person name="Haft D.H."/>
            <person name="Selengut J.D."/>
            <person name="Sanka R."/>
            <person name="DePew J."/>
            <person name="Purushe J."/>
            <person name="Matthias M.A."/>
            <person name="Vinetz J.M."/>
            <person name="Sutton G.G."/>
            <person name="Nierman W.C."/>
            <person name="Fouts D.E."/>
        </authorList>
    </citation>
    <scope>NUCLEOTIDE SEQUENCE [LARGE SCALE GENOMIC DNA]</scope>
    <source>
        <strain evidence="1 2">ZUN142</strain>
    </source>
</reference>